<dbReference type="STRING" id="9755.ENSPCTP00005030283"/>
<reference evidence="3" key="1">
    <citation type="submission" date="2025-08" db="UniProtKB">
        <authorList>
            <consortium name="RefSeq"/>
        </authorList>
    </citation>
    <scope>IDENTIFICATION</scope>
    <source>
        <tissue evidence="3">Muscle</tissue>
    </source>
</reference>
<accession>A0A455CBP5</accession>
<evidence type="ECO:0000313" key="3">
    <source>
        <dbReference type="RefSeq" id="XP_028356791.2"/>
    </source>
</evidence>
<proteinExistence type="predicted"/>
<evidence type="ECO:0000313" key="2">
    <source>
        <dbReference type="Proteomes" id="UP000248484"/>
    </source>
</evidence>
<feature type="compositionally biased region" description="Polar residues" evidence="1">
    <location>
        <begin position="69"/>
        <end position="78"/>
    </location>
</feature>
<dbReference type="AlphaFoldDB" id="A0A455CBP5"/>
<name>A0A455CBP5_PHYMC</name>
<dbReference type="InParanoid" id="A0A455CBP5"/>
<dbReference type="Proteomes" id="UP000248484">
    <property type="component" value="Chromosome 2"/>
</dbReference>
<sequence length="106" mass="11699">MQGDPGMGLPSRGGAPRTCAGRGADKCEGPEEVTGEEFVDTQTPEEALAELERVLEKDAEEGMPEMSRLSISQRTPGTSVGRERRKKRRLFELAKPKASWQVLKDR</sequence>
<feature type="compositionally biased region" description="Acidic residues" evidence="1">
    <location>
        <begin position="30"/>
        <end position="39"/>
    </location>
</feature>
<gene>
    <name evidence="3" type="primary">SPMAP2</name>
</gene>
<dbReference type="GeneID" id="114487967"/>
<keyword evidence="2" id="KW-1185">Reference proteome</keyword>
<feature type="region of interest" description="Disordered" evidence="1">
    <location>
        <begin position="1"/>
        <end position="43"/>
    </location>
</feature>
<dbReference type="OrthoDB" id="25466at2759"/>
<protein>
    <submittedName>
        <fullName evidence="3">Sperm microtubule associated protein 2</fullName>
    </submittedName>
</protein>
<evidence type="ECO:0000256" key="1">
    <source>
        <dbReference type="SAM" id="MobiDB-lite"/>
    </source>
</evidence>
<organism evidence="2 3">
    <name type="scientific">Physeter macrocephalus</name>
    <name type="common">Sperm whale</name>
    <name type="synonym">Physeter catodon</name>
    <dbReference type="NCBI Taxonomy" id="9755"/>
    <lineage>
        <taxon>Eukaryota</taxon>
        <taxon>Metazoa</taxon>
        <taxon>Chordata</taxon>
        <taxon>Craniata</taxon>
        <taxon>Vertebrata</taxon>
        <taxon>Euteleostomi</taxon>
        <taxon>Mammalia</taxon>
        <taxon>Eutheria</taxon>
        <taxon>Laurasiatheria</taxon>
        <taxon>Artiodactyla</taxon>
        <taxon>Whippomorpha</taxon>
        <taxon>Cetacea</taxon>
        <taxon>Odontoceti</taxon>
        <taxon>Physeteridae</taxon>
        <taxon>Physeter</taxon>
    </lineage>
</organism>
<dbReference type="FunCoup" id="A0A455CBP5">
    <property type="interactions" value="18"/>
</dbReference>
<feature type="region of interest" description="Disordered" evidence="1">
    <location>
        <begin position="59"/>
        <end position="90"/>
    </location>
</feature>
<dbReference type="RefSeq" id="XP_028356791.2">
    <property type="nucleotide sequence ID" value="XM_028500990.2"/>
</dbReference>
<dbReference type="KEGG" id="pcad:114487967"/>